<dbReference type="Proteomes" id="UP000013858">
    <property type="component" value="Unassembled WGS sequence"/>
</dbReference>
<sequence>MSPGQTQNLELEIKSSSSETGFNIYDQENEVKEDSTAKKNDVQIKNVFSVV</sequence>
<evidence type="ECO:0000313" key="3">
    <source>
        <dbReference type="Proteomes" id="UP000013858"/>
    </source>
</evidence>
<dbReference type="EMBL" id="AJAR01000028">
    <property type="protein sequence ID" value="EOH92604.1"/>
    <property type="molecule type" value="Genomic_DNA"/>
</dbReference>
<reference evidence="2 3" key="1">
    <citation type="submission" date="2013-02" db="EMBL/GenBank/DDBJ databases">
        <title>The Genome Sequence of Enterococcus haemoperoxidus BAA-382.</title>
        <authorList>
            <consortium name="The Broad Institute Genome Sequencing Platform"/>
            <consortium name="The Broad Institute Genome Sequencing Center for Infectious Disease"/>
            <person name="Earl A.M."/>
            <person name="Gilmore M.S."/>
            <person name="Lebreton F."/>
            <person name="Walker B."/>
            <person name="Young S.K."/>
            <person name="Zeng Q."/>
            <person name="Gargeya S."/>
            <person name="Fitzgerald M."/>
            <person name="Haas B."/>
            <person name="Abouelleil A."/>
            <person name="Alvarado L."/>
            <person name="Arachchi H.M."/>
            <person name="Berlin A.M."/>
            <person name="Chapman S.B."/>
            <person name="Dewar J."/>
            <person name="Goldberg J."/>
            <person name="Griggs A."/>
            <person name="Gujja S."/>
            <person name="Hansen M."/>
            <person name="Howarth C."/>
            <person name="Imamovic A."/>
            <person name="Larimer J."/>
            <person name="McCowan C."/>
            <person name="Murphy C."/>
            <person name="Neiman D."/>
            <person name="Pearson M."/>
            <person name="Priest M."/>
            <person name="Roberts A."/>
            <person name="Saif S."/>
            <person name="Shea T."/>
            <person name="Sisk P."/>
            <person name="Sykes S."/>
            <person name="Wortman J."/>
            <person name="Nusbaum C."/>
            <person name="Birren B."/>
        </authorList>
    </citation>
    <scope>NUCLEOTIDE SEQUENCE [LARGE SCALE GENOMIC DNA]</scope>
    <source>
        <strain evidence="2 3">ATCC BAA-382</strain>
    </source>
</reference>
<dbReference type="AlphaFoldDB" id="R2SX23"/>
<evidence type="ECO:0000256" key="1">
    <source>
        <dbReference type="SAM" id="MobiDB-lite"/>
    </source>
</evidence>
<comment type="caution">
    <text evidence="2">The sequence shown here is derived from an EMBL/GenBank/DDBJ whole genome shotgun (WGS) entry which is preliminary data.</text>
</comment>
<evidence type="ECO:0000313" key="2">
    <source>
        <dbReference type="EMBL" id="EOH92604.1"/>
    </source>
</evidence>
<proteinExistence type="predicted"/>
<feature type="region of interest" description="Disordered" evidence="1">
    <location>
        <begin position="1"/>
        <end position="22"/>
    </location>
</feature>
<protein>
    <submittedName>
        <fullName evidence="2">Uncharacterized protein</fullName>
    </submittedName>
</protein>
<gene>
    <name evidence="2" type="ORF">UAW_03001</name>
</gene>
<feature type="non-terminal residue" evidence="2">
    <location>
        <position position="51"/>
    </location>
</feature>
<accession>R2SX23</accession>
<name>R2SX23_9ENTE</name>
<feature type="compositionally biased region" description="Polar residues" evidence="1">
    <location>
        <begin position="1"/>
        <end position="21"/>
    </location>
</feature>
<organism evidence="2 3">
    <name type="scientific">Enterococcus haemoperoxidus ATCC BAA-382</name>
    <dbReference type="NCBI Taxonomy" id="1158608"/>
    <lineage>
        <taxon>Bacteria</taxon>
        <taxon>Bacillati</taxon>
        <taxon>Bacillota</taxon>
        <taxon>Bacilli</taxon>
        <taxon>Lactobacillales</taxon>
        <taxon>Enterococcaceae</taxon>
        <taxon>Enterococcus</taxon>
    </lineage>
</organism>